<dbReference type="AlphaFoldDB" id="A0AAN6ZD38"/>
<comment type="caution">
    <text evidence="2">The sequence shown here is derived from an EMBL/GenBank/DDBJ whole genome shotgun (WGS) entry which is preliminary data.</text>
</comment>
<accession>A0AAN6ZD38</accession>
<feature type="chain" id="PRO_5042838892" description="Secreted protein" evidence="1">
    <location>
        <begin position="21"/>
        <end position="135"/>
    </location>
</feature>
<keyword evidence="3" id="KW-1185">Reference proteome</keyword>
<dbReference type="EMBL" id="MU853412">
    <property type="protein sequence ID" value="KAK4133461.1"/>
    <property type="molecule type" value="Genomic_DNA"/>
</dbReference>
<sequence>MTLLALFLARCLSPLPFALAPTTYSVTCTDLYAQVPHCWATEVGIQESRQLTAGFYWLNQKPQLWMHQINVIGIQCRTRISLLSKAEPWTCAECHSHGHAIRIHRSITELAVLFWRPNLAGQCRQSRAPHSQVGP</sequence>
<name>A0AAN6ZD38_9PEZI</name>
<evidence type="ECO:0000256" key="1">
    <source>
        <dbReference type="SAM" id="SignalP"/>
    </source>
</evidence>
<organism evidence="2 3">
    <name type="scientific">Trichocladium antarcticum</name>
    <dbReference type="NCBI Taxonomy" id="1450529"/>
    <lineage>
        <taxon>Eukaryota</taxon>
        <taxon>Fungi</taxon>
        <taxon>Dikarya</taxon>
        <taxon>Ascomycota</taxon>
        <taxon>Pezizomycotina</taxon>
        <taxon>Sordariomycetes</taxon>
        <taxon>Sordariomycetidae</taxon>
        <taxon>Sordariales</taxon>
        <taxon>Chaetomiaceae</taxon>
        <taxon>Trichocladium</taxon>
    </lineage>
</organism>
<gene>
    <name evidence="2" type="ORF">BT67DRAFT_51349</name>
</gene>
<reference evidence="2" key="1">
    <citation type="journal article" date="2023" name="Mol. Phylogenet. Evol.">
        <title>Genome-scale phylogeny and comparative genomics of the fungal order Sordariales.</title>
        <authorList>
            <person name="Hensen N."/>
            <person name="Bonometti L."/>
            <person name="Westerberg I."/>
            <person name="Brannstrom I.O."/>
            <person name="Guillou S."/>
            <person name="Cros-Aarteil S."/>
            <person name="Calhoun S."/>
            <person name="Haridas S."/>
            <person name="Kuo A."/>
            <person name="Mondo S."/>
            <person name="Pangilinan J."/>
            <person name="Riley R."/>
            <person name="LaButti K."/>
            <person name="Andreopoulos B."/>
            <person name="Lipzen A."/>
            <person name="Chen C."/>
            <person name="Yan M."/>
            <person name="Daum C."/>
            <person name="Ng V."/>
            <person name="Clum A."/>
            <person name="Steindorff A."/>
            <person name="Ohm R.A."/>
            <person name="Martin F."/>
            <person name="Silar P."/>
            <person name="Natvig D.O."/>
            <person name="Lalanne C."/>
            <person name="Gautier V."/>
            <person name="Ament-Velasquez S.L."/>
            <person name="Kruys A."/>
            <person name="Hutchinson M.I."/>
            <person name="Powell A.J."/>
            <person name="Barry K."/>
            <person name="Miller A.N."/>
            <person name="Grigoriev I.V."/>
            <person name="Debuchy R."/>
            <person name="Gladieux P."/>
            <person name="Hiltunen Thoren M."/>
            <person name="Johannesson H."/>
        </authorList>
    </citation>
    <scope>NUCLEOTIDE SEQUENCE</scope>
    <source>
        <strain evidence="2">CBS 123565</strain>
    </source>
</reference>
<proteinExistence type="predicted"/>
<evidence type="ECO:0008006" key="4">
    <source>
        <dbReference type="Google" id="ProtNLM"/>
    </source>
</evidence>
<feature type="signal peptide" evidence="1">
    <location>
        <begin position="1"/>
        <end position="20"/>
    </location>
</feature>
<dbReference type="Proteomes" id="UP001304895">
    <property type="component" value="Unassembled WGS sequence"/>
</dbReference>
<evidence type="ECO:0000313" key="2">
    <source>
        <dbReference type="EMBL" id="KAK4133461.1"/>
    </source>
</evidence>
<evidence type="ECO:0000313" key="3">
    <source>
        <dbReference type="Proteomes" id="UP001304895"/>
    </source>
</evidence>
<protein>
    <recommendedName>
        <fullName evidence="4">Secreted protein</fullName>
    </recommendedName>
</protein>
<reference evidence="2" key="2">
    <citation type="submission" date="2023-05" db="EMBL/GenBank/DDBJ databases">
        <authorList>
            <consortium name="Lawrence Berkeley National Laboratory"/>
            <person name="Steindorff A."/>
            <person name="Hensen N."/>
            <person name="Bonometti L."/>
            <person name="Westerberg I."/>
            <person name="Brannstrom I.O."/>
            <person name="Guillou S."/>
            <person name="Cros-Aarteil S."/>
            <person name="Calhoun S."/>
            <person name="Haridas S."/>
            <person name="Kuo A."/>
            <person name="Mondo S."/>
            <person name="Pangilinan J."/>
            <person name="Riley R."/>
            <person name="Labutti K."/>
            <person name="Andreopoulos B."/>
            <person name="Lipzen A."/>
            <person name="Chen C."/>
            <person name="Yanf M."/>
            <person name="Daum C."/>
            <person name="Ng V."/>
            <person name="Clum A."/>
            <person name="Ohm R."/>
            <person name="Martin F."/>
            <person name="Silar P."/>
            <person name="Natvig D."/>
            <person name="Lalanne C."/>
            <person name="Gautier V."/>
            <person name="Ament-Velasquez S.L."/>
            <person name="Kruys A."/>
            <person name="Hutchinson M.I."/>
            <person name="Powell A.J."/>
            <person name="Barry K."/>
            <person name="Miller A.N."/>
            <person name="Grigoriev I.V."/>
            <person name="Debuchy R."/>
            <person name="Gladieux P."/>
            <person name="Thoren M.H."/>
            <person name="Johannesson H."/>
        </authorList>
    </citation>
    <scope>NUCLEOTIDE SEQUENCE</scope>
    <source>
        <strain evidence="2">CBS 123565</strain>
    </source>
</reference>
<keyword evidence="1" id="KW-0732">Signal</keyword>